<feature type="transmembrane region" description="Helical" evidence="2">
    <location>
        <begin position="324"/>
        <end position="345"/>
    </location>
</feature>
<evidence type="ECO:0000259" key="3">
    <source>
        <dbReference type="Pfam" id="PF03372"/>
    </source>
</evidence>
<feature type="compositionally biased region" description="Basic and acidic residues" evidence="1">
    <location>
        <begin position="252"/>
        <end position="266"/>
    </location>
</feature>
<feature type="transmembrane region" description="Helical" evidence="2">
    <location>
        <begin position="352"/>
        <end position="373"/>
    </location>
</feature>
<dbReference type="InterPro" id="IPR005135">
    <property type="entry name" value="Endo/exonuclease/phosphatase"/>
</dbReference>
<gene>
    <name evidence="4" type="ORF">KIH74_03580</name>
</gene>
<feature type="compositionally biased region" description="Basic and acidic residues" evidence="1">
    <location>
        <begin position="1"/>
        <end position="10"/>
    </location>
</feature>
<feature type="compositionally biased region" description="Acidic residues" evidence="1">
    <location>
        <begin position="267"/>
        <end position="284"/>
    </location>
</feature>
<organism evidence="4 5">
    <name type="scientific">Kineosporia corallincola</name>
    <dbReference type="NCBI Taxonomy" id="2835133"/>
    <lineage>
        <taxon>Bacteria</taxon>
        <taxon>Bacillati</taxon>
        <taxon>Actinomycetota</taxon>
        <taxon>Actinomycetes</taxon>
        <taxon>Kineosporiales</taxon>
        <taxon>Kineosporiaceae</taxon>
        <taxon>Kineosporia</taxon>
    </lineage>
</organism>
<comment type="caution">
    <text evidence="4">The sequence shown here is derived from an EMBL/GenBank/DDBJ whole genome shotgun (WGS) entry which is preliminary data.</text>
</comment>
<reference evidence="4 5" key="1">
    <citation type="submission" date="2021-05" db="EMBL/GenBank/DDBJ databases">
        <title>Kineosporia and Streptomyces sp. nov. two new marine actinobacteria isolated from Coral.</title>
        <authorList>
            <person name="Buangrab K."/>
            <person name="Sutthacheep M."/>
            <person name="Yeemin T."/>
            <person name="Harunari E."/>
            <person name="Igarashi Y."/>
            <person name="Kanchanasin P."/>
            <person name="Tanasupawat S."/>
            <person name="Phongsopitanun W."/>
        </authorList>
    </citation>
    <scope>NUCLEOTIDE SEQUENCE [LARGE SCALE GENOMIC DNA]</scope>
    <source>
        <strain evidence="4 5">J2-2</strain>
    </source>
</reference>
<feature type="transmembrane region" description="Helical" evidence="2">
    <location>
        <begin position="299"/>
        <end position="318"/>
    </location>
</feature>
<dbReference type="InterPro" id="IPR036691">
    <property type="entry name" value="Endo/exonu/phosph_ase_sf"/>
</dbReference>
<keyword evidence="5" id="KW-1185">Reference proteome</keyword>
<dbReference type="Pfam" id="PF03372">
    <property type="entry name" value="Exo_endo_phos"/>
    <property type="match status" value="1"/>
</dbReference>
<proteinExistence type="predicted"/>
<feature type="region of interest" description="Disordered" evidence="1">
    <location>
        <begin position="1"/>
        <end position="291"/>
    </location>
</feature>
<feature type="domain" description="Endonuclease/exonuclease/phosphatase" evidence="3">
    <location>
        <begin position="398"/>
        <end position="595"/>
    </location>
</feature>
<evidence type="ECO:0000313" key="5">
    <source>
        <dbReference type="Proteomes" id="UP001197247"/>
    </source>
</evidence>
<evidence type="ECO:0000256" key="2">
    <source>
        <dbReference type="SAM" id="Phobius"/>
    </source>
</evidence>
<keyword evidence="2" id="KW-1133">Transmembrane helix</keyword>
<evidence type="ECO:0000313" key="4">
    <source>
        <dbReference type="EMBL" id="MBT0767989.1"/>
    </source>
</evidence>
<feature type="compositionally biased region" description="Gly residues" evidence="1">
    <location>
        <begin position="88"/>
        <end position="110"/>
    </location>
</feature>
<keyword evidence="2" id="KW-0472">Membrane</keyword>
<dbReference type="RefSeq" id="WP_214154250.1">
    <property type="nucleotide sequence ID" value="NZ_JAHBAY010000001.1"/>
</dbReference>
<feature type="compositionally biased region" description="Low complexity" evidence="1">
    <location>
        <begin position="42"/>
        <end position="55"/>
    </location>
</feature>
<evidence type="ECO:0000256" key="1">
    <source>
        <dbReference type="SAM" id="MobiDB-lite"/>
    </source>
</evidence>
<sequence>MDGRSPERGSSRGQDGDLTPQPRKTRRELRAEREAAERARTGEQPQHPGTGPQQQFPSQTGEQQIRPRTGPVPRHHTGPTPQVPPGSVGAGGGDAHSGTGWTGAQGGTGGMPRSADQGGLGGLGDRVRTGPPGRRQPRPWDEPEPGDGSGSGPHQTGPQQTPRPWDDPAPAPRQQAPRPWDEPEPDAPRRPKRPGRGPLEERVPLNPTTPFVGVPVGRDDPQAGDGVGRGGADRRPSLAQAAMSTTGMPPREASRRDRPNRLHPGPEDEDYDADEYDDEADDEPDPHQPVDRRRRRRTGLWLTFVALLLALWSATMFVDSASPLLTVPSGLLPLVTIFALPVIAIGVGGKHFVSTGIATVAALLPWAMVAGYASSREAPAGNISSVRVMTVDGNKGSADAGSIAGAAADYSADVVIVTGLTTTLAHDLTVAGLDRDTPPVYVHADGDTTQGIGVWSRLTVSGMAEVEGFTEPTASGVLEAGEARVGLTITQMPGSTLLPGKGWRSDLDRLATQEVEGAETGSLLVGDLKLSPWQPAFRALEKAGWEDAADVAGKGLRPTWPSWSPLPVTPADHLMVDDGVGVSSAATVNIAGSSHRALVTSLDVPTG</sequence>
<protein>
    <recommendedName>
        <fullName evidence="3">Endonuclease/exonuclease/phosphatase domain-containing protein</fullName>
    </recommendedName>
</protein>
<accession>A0ABS5TAA5</accession>
<keyword evidence="2" id="KW-0812">Transmembrane</keyword>
<feature type="compositionally biased region" description="Basic and acidic residues" evidence="1">
    <location>
        <begin position="28"/>
        <end position="41"/>
    </location>
</feature>
<name>A0ABS5TAA5_9ACTN</name>
<dbReference type="EMBL" id="JAHBAY010000001">
    <property type="protein sequence ID" value="MBT0767989.1"/>
    <property type="molecule type" value="Genomic_DNA"/>
</dbReference>
<dbReference type="SUPFAM" id="SSF56219">
    <property type="entry name" value="DNase I-like"/>
    <property type="match status" value="1"/>
</dbReference>
<dbReference type="Proteomes" id="UP001197247">
    <property type="component" value="Unassembled WGS sequence"/>
</dbReference>